<evidence type="ECO:0000256" key="4">
    <source>
        <dbReference type="ARBA" id="ARBA00022989"/>
    </source>
</evidence>
<dbReference type="InterPro" id="IPR013098">
    <property type="entry name" value="Ig_I-set"/>
</dbReference>
<dbReference type="Pfam" id="PF07679">
    <property type="entry name" value="I-set"/>
    <property type="match status" value="1"/>
</dbReference>
<evidence type="ECO:0000313" key="12">
    <source>
        <dbReference type="RefSeq" id="XP_013772991.2"/>
    </source>
</evidence>
<keyword evidence="2 8" id="KW-0812">Transmembrane</keyword>
<dbReference type="GeneID" id="106458082"/>
<evidence type="ECO:0000256" key="8">
    <source>
        <dbReference type="SAM" id="Phobius"/>
    </source>
</evidence>
<feature type="compositionally biased region" description="Polar residues" evidence="7">
    <location>
        <begin position="289"/>
        <end position="308"/>
    </location>
</feature>
<evidence type="ECO:0000256" key="5">
    <source>
        <dbReference type="ARBA" id="ARBA00023136"/>
    </source>
</evidence>
<dbReference type="SMART" id="SM00409">
    <property type="entry name" value="IG"/>
    <property type="match status" value="4"/>
</dbReference>
<dbReference type="InterPro" id="IPR003598">
    <property type="entry name" value="Ig_sub2"/>
</dbReference>
<dbReference type="InterPro" id="IPR036116">
    <property type="entry name" value="FN3_sf"/>
</dbReference>
<dbReference type="InterPro" id="IPR013783">
    <property type="entry name" value="Ig-like_fold"/>
</dbReference>
<dbReference type="Proteomes" id="UP000694941">
    <property type="component" value="Unplaced"/>
</dbReference>
<feature type="domain" description="Ig-like" evidence="10">
    <location>
        <begin position="244"/>
        <end position="338"/>
    </location>
</feature>
<evidence type="ECO:0000256" key="7">
    <source>
        <dbReference type="SAM" id="MobiDB-lite"/>
    </source>
</evidence>
<feature type="domain" description="Ig-like" evidence="10">
    <location>
        <begin position="139"/>
        <end position="237"/>
    </location>
</feature>
<dbReference type="InterPro" id="IPR013162">
    <property type="entry name" value="CD80_C2-set"/>
</dbReference>
<evidence type="ECO:0000256" key="2">
    <source>
        <dbReference type="ARBA" id="ARBA00022692"/>
    </source>
</evidence>
<keyword evidence="3" id="KW-0677">Repeat</keyword>
<dbReference type="CDD" id="cd00096">
    <property type="entry name" value="Ig"/>
    <property type="match status" value="1"/>
</dbReference>
<evidence type="ECO:0000259" key="10">
    <source>
        <dbReference type="PROSITE" id="PS50835"/>
    </source>
</evidence>
<dbReference type="PANTHER" id="PTHR23278:SF19">
    <property type="entry name" value="OBSCURIN"/>
    <property type="match status" value="1"/>
</dbReference>
<dbReference type="PANTHER" id="PTHR23278">
    <property type="entry name" value="SIDESTEP PROTEIN"/>
    <property type="match status" value="1"/>
</dbReference>
<dbReference type="SMART" id="SM00408">
    <property type="entry name" value="IGc2"/>
    <property type="match status" value="3"/>
</dbReference>
<keyword evidence="11" id="KW-1185">Reference proteome</keyword>
<feature type="compositionally biased region" description="Polar residues" evidence="7">
    <location>
        <begin position="742"/>
        <end position="761"/>
    </location>
</feature>
<name>A0ABM1B1N7_LIMPO</name>
<feature type="domain" description="Ig-like" evidence="10">
    <location>
        <begin position="343"/>
        <end position="435"/>
    </location>
</feature>
<dbReference type="PROSITE" id="PS50835">
    <property type="entry name" value="IG_LIKE"/>
    <property type="match status" value="5"/>
</dbReference>
<dbReference type="RefSeq" id="XP_013772991.2">
    <property type="nucleotide sequence ID" value="XM_013917537.2"/>
</dbReference>
<dbReference type="SUPFAM" id="SSF48726">
    <property type="entry name" value="Immunoglobulin"/>
    <property type="match status" value="5"/>
</dbReference>
<dbReference type="SUPFAM" id="SSF49265">
    <property type="entry name" value="Fibronectin type III"/>
    <property type="match status" value="1"/>
</dbReference>
<sequence>MWRLNTALLCFGYILECVAGNWIGGGRENVAVAGGKMTLPCNITPISSDDRAVLVLWYKDDFSKPVYSLDSRKGEISQARHATSETFTGRAYFSTVDRPAVLVLEPLVPEDEGRYRCRVDFERERTRHSEFYLVVIVPPKRLVITDERGDTVQSLIGPYNEGDRLTLTCHVEGGTPTPSVTWWRESVLLDETYDTTIFGEVRNKLQIEQLRRHDLMATFTCQASNNNISLPITSTVTIDMNFRPLTVRIQNDRKPLSTGDTIQLECVTMGSRPPAEITWWKGNTQLRRTKTRSSGDGNYTSSVLTMKPSSDDSGKLMTCRAVNPLMPNSAIEDSLKLEVHYPPQLSLRLGSKLRHTHIQEDNDVYLECKIRANPWVTEVMWKFERKDLITNTSAGIIVSNQSLVLQKVKRSSRGHYLCAAINPEGYGESNAIFLRVQYAPVCKPDQKLTYGIPQYDKVKVLCQVEADPPEVTFRWNYNNSLEKLEIVNFENNGLSSMATFTPRNNQDFGSLLCWATNDVGIQREPCVYTVIPAGVPDPVTSCAVFNHTDHSFCVRCEPGYDGGLRQHFVMEVHDMAYQRLRANMTAAVSIFLARNLPSSSSFLVVVYAVNSKGRSQTKVLTAKTLHNPETQPHNDKSNWKLTFSPVLVVLISVAVGLIIISVIIVLVVKCRRRRGTTQKLEPIPRTEKYESPLEQMMTLPEEKCPDIIPGNSVKMKPTISLPFQDYEIEEYRIPVSPLDSRLSATPASNKPSSLTSHGKYSQQDKEIHPQALQDFSNKGCQRLIKVLPANLPGRCHQEPICDDTNV</sequence>
<feature type="region of interest" description="Disordered" evidence="7">
    <location>
        <begin position="289"/>
        <end position="311"/>
    </location>
</feature>
<evidence type="ECO:0000313" key="11">
    <source>
        <dbReference type="Proteomes" id="UP000694941"/>
    </source>
</evidence>
<keyword evidence="6" id="KW-1015">Disulfide bond</keyword>
<organism evidence="11 12">
    <name type="scientific">Limulus polyphemus</name>
    <name type="common">Atlantic horseshoe crab</name>
    <dbReference type="NCBI Taxonomy" id="6850"/>
    <lineage>
        <taxon>Eukaryota</taxon>
        <taxon>Metazoa</taxon>
        <taxon>Ecdysozoa</taxon>
        <taxon>Arthropoda</taxon>
        <taxon>Chelicerata</taxon>
        <taxon>Merostomata</taxon>
        <taxon>Xiphosura</taxon>
        <taxon>Limulidae</taxon>
        <taxon>Limulus</taxon>
    </lineage>
</organism>
<feature type="transmembrane region" description="Helical" evidence="8">
    <location>
        <begin position="646"/>
        <end position="668"/>
    </location>
</feature>
<feature type="chain" id="PRO_5045862171" evidence="9">
    <location>
        <begin position="21"/>
        <end position="806"/>
    </location>
</feature>
<feature type="signal peptide" evidence="9">
    <location>
        <begin position="1"/>
        <end position="20"/>
    </location>
</feature>
<evidence type="ECO:0000256" key="6">
    <source>
        <dbReference type="ARBA" id="ARBA00023157"/>
    </source>
</evidence>
<dbReference type="InterPro" id="IPR007110">
    <property type="entry name" value="Ig-like_dom"/>
</dbReference>
<protein>
    <submittedName>
        <fullName evidence="12">Nephrin-like</fullName>
    </submittedName>
</protein>
<reference evidence="12" key="1">
    <citation type="submission" date="2025-08" db="UniProtKB">
        <authorList>
            <consortium name="RefSeq"/>
        </authorList>
    </citation>
    <scope>IDENTIFICATION</scope>
    <source>
        <tissue evidence="12">Muscle</tissue>
    </source>
</reference>
<dbReference type="Pfam" id="PF08205">
    <property type="entry name" value="C2-set_2"/>
    <property type="match status" value="1"/>
</dbReference>
<proteinExistence type="predicted"/>
<accession>A0ABM1B1N7</accession>
<keyword evidence="9" id="KW-0732">Signal</keyword>
<keyword evidence="5 8" id="KW-0472">Membrane</keyword>
<dbReference type="InterPro" id="IPR013106">
    <property type="entry name" value="Ig_V-set"/>
</dbReference>
<dbReference type="Pfam" id="PF13927">
    <property type="entry name" value="Ig_3"/>
    <property type="match status" value="1"/>
</dbReference>
<evidence type="ECO:0000256" key="9">
    <source>
        <dbReference type="SAM" id="SignalP"/>
    </source>
</evidence>
<dbReference type="InterPro" id="IPR003599">
    <property type="entry name" value="Ig_sub"/>
</dbReference>
<evidence type="ECO:0000256" key="1">
    <source>
        <dbReference type="ARBA" id="ARBA00004167"/>
    </source>
</evidence>
<feature type="region of interest" description="Disordered" evidence="7">
    <location>
        <begin position="740"/>
        <end position="764"/>
    </location>
</feature>
<dbReference type="InterPro" id="IPR036179">
    <property type="entry name" value="Ig-like_dom_sf"/>
</dbReference>
<gene>
    <name evidence="12" type="primary">LOC106458082</name>
</gene>
<dbReference type="Gene3D" id="2.60.40.10">
    <property type="entry name" value="Immunoglobulins"/>
    <property type="match status" value="5"/>
</dbReference>
<feature type="domain" description="Ig-like" evidence="10">
    <location>
        <begin position="34"/>
        <end position="119"/>
    </location>
</feature>
<feature type="domain" description="Ig-like" evidence="10">
    <location>
        <begin position="444"/>
        <end position="529"/>
    </location>
</feature>
<dbReference type="Pfam" id="PF07686">
    <property type="entry name" value="V-set"/>
    <property type="match status" value="1"/>
</dbReference>
<comment type="subcellular location">
    <subcellularLocation>
        <location evidence="1">Membrane</location>
        <topology evidence="1">Single-pass membrane protein</topology>
    </subcellularLocation>
</comment>
<keyword evidence="4 8" id="KW-1133">Transmembrane helix</keyword>
<evidence type="ECO:0000256" key="3">
    <source>
        <dbReference type="ARBA" id="ARBA00022737"/>
    </source>
</evidence>